<dbReference type="InterPro" id="IPR051209">
    <property type="entry name" value="FAD-bind_Monooxygenase_sf"/>
</dbReference>
<comment type="similarity">
    <text evidence="2">Belongs to the FAD-binding monooxygenase family.</text>
</comment>
<evidence type="ECO:0000256" key="1">
    <source>
        <dbReference type="ARBA" id="ARBA00001974"/>
    </source>
</evidence>
<dbReference type="PANTHER" id="PTHR42877">
    <property type="entry name" value="L-ORNITHINE N(5)-MONOOXYGENASE-RELATED"/>
    <property type="match status" value="1"/>
</dbReference>
<dbReference type="GO" id="GO:0004499">
    <property type="term" value="F:N,N-dimethylaniline monooxygenase activity"/>
    <property type="evidence" value="ECO:0007669"/>
    <property type="project" value="InterPro"/>
</dbReference>
<protein>
    <submittedName>
        <fullName evidence="6">Dimethylaniline monooxygenase</fullName>
    </submittedName>
</protein>
<dbReference type="PANTHER" id="PTHR42877:SF7">
    <property type="entry name" value="FLAVIN-BINDING MONOOXYGENASE-RELATED"/>
    <property type="match status" value="1"/>
</dbReference>
<organism evidence="6 7">
    <name type="scientific">Aspergillus nomiae NRRL (strain ATCC 15546 / NRRL 13137 / CBS 260.88 / M93)</name>
    <dbReference type="NCBI Taxonomy" id="1509407"/>
    <lineage>
        <taxon>Eukaryota</taxon>
        <taxon>Fungi</taxon>
        <taxon>Dikarya</taxon>
        <taxon>Ascomycota</taxon>
        <taxon>Pezizomycotina</taxon>
        <taxon>Eurotiomycetes</taxon>
        <taxon>Eurotiomycetidae</taxon>
        <taxon>Eurotiales</taxon>
        <taxon>Aspergillaceae</taxon>
        <taxon>Aspergillus</taxon>
        <taxon>Aspergillus subgen. Circumdati</taxon>
    </lineage>
</organism>
<dbReference type="Gene3D" id="3.50.50.60">
    <property type="entry name" value="FAD/NAD(P)-binding domain"/>
    <property type="match status" value="2"/>
</dbReference>
<evidence type="ECO:0000256" key="3">
    <source>
        <dbReference type="ARBA" id="ARBA00022630"/>
    </source>
</evidence>
<gene>
    <name evidence="6" type="ORF">ANOM_011010</name>
</gene>
<comment type="caution">
    <text evidence="6">The sequence shown here is derived from an EMBL/GenBank/DDBJ whole genome shotgun (WGS) entry which is preliminary data.</text>
</comment>
<sequence length="651" mass="73644">MLTKPSIRAGDMKDSHRNPIFQAYGISGDAALGGNSQGAHPSSVDRPVHYPQWDQPSSRGYVVSNHMINEPPQGKSFRIVVIGAGAAGIDFLHHAPSALEGLGVSIVCYEKNPDVGGTWYENRYPGCACDVPSISYSFPWKPNPQWKKFYSSAQEIWQYMRDIVDEEGMMKYIQLQSQLVSARWDDERSKWCIRVRREVPGDKEIFQEWSEECDLLLNGGGFLNSWKWPDIPGIKTFKGDIFHTANFKEDYPFKGKTAAVIGAGSSGIQTVSAIYPEVEKLYTWVRSPTWITAAIGQKFASKEGHNFDYTEEQKEFFARDRMAYHRYHKTIEYELNNRFRTVLRDTAESDESNAYAYRVMTNRLRSKPEVLEAMLPRDFSVGCRRPTPDNGYFNALTGGKTTVLPGSIKAITETGIVDADGTVHSVDVIICATGFDTSFRPRFPIHGLDSTQTLAEKWAECPSSYLGIAVDGYPNYFTYGGPYTPVAQGSVLPILSLLTNHFLEIIKTMRTQHIRRLSPKASAVEDFLEHARTYLPRTVWADPCTSWFKLGTKTGNLVMWPGSRLAFFEALRHPALQDYDIEYWSRNRFGYLGSGFVDFEFNNPPETTWYLDAFSNNDKWQRGSVEFWKYADDFQGLSEGTLPPPSSSSDV</sequence>
<dbReference type="SUPFAM" id="SSF51905">
    <property type="entry name" value="FAD/NAD(P)-binding domain"/>
    <property type="match status" value="3"/>
</dbReference>
<evidence type="ECO:0000313" key="7">
    <source>
        <dbReference type="Proteomes" id="UP000037505"/>
    </source>
</evidence>
<dbReference type="Pfam" id="PF00743">
    <property type="entry name" value="FMO-like"/>
    <property type="match status" value="1"/>
</dbReference>
<dbReference type="RefSeq" id="XP_015401637.1">
    <property type="nucleotide sequence ID" value="XM_015556266.1"/>
</dbReference>
<reference evidence="6 7" key="1">
    <citation type="submission" date="2014-06" db="EMBL/GenBank/DDBJ databases">
        <title>The Genome of the Aflatoxigenic Filamentous Fungus Aspergillus nomius.</title>
        <authorList>
            <person name="Moore M.G."/>
            <person name="Shannon B.M."/>
            <person name="Brian M.M."/>
        </authorList>
    </citation>
    <scope>NUCLEOTIDE SEQUENCE [LARGE SCALE GENOMIC DNA]</scope>
    <source>
        <strain evidence="6 7">NRRL 13137</strain>
    </source>
</reference>
<evidence type="ECO:0000256" key="2">
    <source>
        <dbReference type="ARBA" id="ARBA00010139"/>
    </source>
</evidence>
<name>A0A0L1IMB1_ASPN3</name>
<dbReference type="OrthoDB" id="74360at2759"/>
<dbReference type="GO" id="GO:0050661">
    <property type="term" value="F:NADP binding"/>
    <property type="evidence" value="ECO:0007669"/>
    <property type="project" value="InterPro"/>
</dbReference>
<accession>A0A0L1IMB1</accession>
<keyword evidence="3" id="KW-0285">Flavoprotein</keyword>
<proteinExistence type="inferred from homology"/>
<keyword evidence="6" id="KW-0503">Monooxygenase</keyword>
<dbReference type="InterPro" id="IPR036188">
    <property type="entry name" value="FAD/NAD-bd_sf"/>
</dbReference>
<evidence type="ECO:0000256" key="5">
    <source>
        <dbReference type="ARBA" id="ARBA00023002"/>
    </source>
</evidence>
<dbReference type="Proteomes" id="UP000037505">
    <property type="component" value="Unassembled WGS sequence"/>
</dbReference>
<evidence type="ECO:0000313" key="6">
    <source>
        <dbReference type="EMBL" id="KNG80714.1"/>
    </source>
</evidence>
<dbReference type="AlphaFoldDB" id="A0A0L1IMB1"/>
<dbReference type="InterPro" id="IPR020946">
    <property type="entry name" value="Flavin_mOase-like"/>
</dbReference>
<comment type="cofactor">
    <cofactor evidence="1">
        <name>FAD</name>
        <dbReference type="ChEBI" id="CHEBI:57692"/>
    </cofactor>
</comment>
<dbReference type="GO" id="GO:0050660">
    <property type="term" value="F:flavin adenine dinucleotide binding"/>
    <property type="evidence" value="ECO:0007669"/>
    <property type="project" value="InterPro"/>
</dbReference>
<keyword evidence="4" id="KW-0274">FAD</keyword>
<dbReference type="EMBL" id="JNOM01000553">
    <property type="protein sequence ID" value="KNG80714.1"/>
    <property type="molecule type" value="Genomic_DNA"/>
</dbReference>
<keyword evidence="7" id="KW-1185">Reference proteome</keyword>
<keyword evidence="5" id="KW-0560">Oxidoreductase</keyword>
<dbReference type="GeneID" id="26812814"/>
<evidence type="ECO:0000256" key="4">
    <source>
        <dbReference type="ARBA" id="ARBA00022827"/>
    </source>
</evidence>